<keyword evidence="2" id="KW-1185">Reference proteome</keyword>
<reference evidence="1 2" key="1">
    <citation type="submission" date="2019-05" db="EMBL/GenBank/DDBJ databases">
        <title>Another draft genome of Portunus trituberculatus and its Hox gene families provides insights of decapod evolution.</title>
        <authorList>
            <person name="Jeong J.-H."/>
            <person name="Song I."/>
            <person name="Kim S."/>
            <person name="Choi T."/>
            <person name="Kim D."/>
            <person name="Ryu S."/>
            <person name="Kim W."/>
        </authorList>
    </citation>
    <scope>NUCLEOTIDE SEQUENCE [LARGE SCALE GENOMIC DNA]</scope>
    <source>
        <tissue evidence="1">Muscle</tissue>
    </source>
</reference>
<sequence>MVRGGEGKKAADVGWWNGREPGIDGLRLVAGSGKSEWGCRLREDRVPCQCNRLWCRRRRLTGTKEAGGDRSVLEKVRNK</sequence>
<accession>A0A5B7CVP2</accession>
<proteinExistence type="predicted"/>
<comment type="caution">
    <text evidence="1">The sequence shown here is derived from an EMBL/GenBank/DDBJ whole genome shotgun (WGS) entry which is preliminary data.</text>
</comment>
<dbReference type="Proteomes" id="UP000324222">
    <property type="component" value="Unassembled WGS sequence"/>
</dbReference>
<organism evidence="1 2">
    <name type="scientific">Portunus trituberculatus</name>
    <name type="common">Swimming crab</name>
    <name type="synonym">Neptunus trituberculatus</name>
    <dbReference type="NCBI Taxonomy" id="210409"/>
    <lineage>
        <taxon>Eukaryota</taxon>
        <taxon>Metazoa</taxon>
        <taxon>Ecdysozoa</taxon>
        <taxon>Arthropoda</taxon>
        <taxon>Crustacea</taxon>
        <taxon>Multicrustacea</taxon>
        <taxon>Malacostraca</taxon>
        <taxon>Eumalacostraca</taxon>
        <taxon>Eucarida</taxon>
        <taxon>Decapoda</taxon>
        <taxon>Pleocyemata</taxon>
        <taxon>Brachyura</taxon>
        <taxon>Eubrachyura</taxon>
        <taxon>Portunoidea</taxon>
        <taxon>Portunidae</taxon>
        <taxon>Portuninae</taxon>
        <taxon>Portunus</taxon>
    </lineage>
</organism>
<evidence type="ECO:0000313" key="2">
    <source>
        <dbReference type="Proteomes" id="UP000324222"/>
    </source>
</evidence>
<protein>
    <submittedName>
        <fullName evidence="1">Uncharacterized protein</fullName>
    </submittedName>
</protein>
<dbReference type="EMBL" id="VSRR010000167">
    <property type="protein sequence ID" value="MPC11523.1"/>
    <property type="molecule type" value="Genomic_DNA"/>
</dbReference>
<evidence type="ECO:0000313" key="1">
    <source>
        <dbReference type="EMBL" id="MPC11523.1"/>
    </source>
</evidence>
<name>A0A5B7CVP2_PORTR</name>
<dbReference type="AlphaFoldDB" id="A0A5B7CVP2"/>
<gene>
    <name evidence="1" type="ORF">E2C01_004190</name>
</gene>